<gene>
    <name evidence="2" type="ORF">SAMN05660461_4053</name>
</gene>
<keyword evidence="1" id="KW-0472">Membrane</keyword>
<feature type="transmembrane region" description="Helical" evidence="1">
    <location>
        <begin position="113"/>
        <end position="137"/>
    </location>
</feature>
<dbReference type="STRING" id="393003.SAMN05660461_4053"/>
<protein>
    <submittedName>
        <fullName evidence="2">Uncharacterized protein</fullName>
    </submittedName>
</protein>
<evidence type="ECO:0000313" key="3">
    <source>
        <dbReference type="Proteomes" id="UP000190166"/>
    </source>
</evidence>
<name>A0A1T5P5W9_9BACT</name>
<proteinExistence type="predicted"/>
<reference evidence="2 3" key="1">
    <citation type="submission" date="2017-02" db="EMBL/GenBank/DDBJ databases">
        <authorList>
            <person name="Peterson S.W."/>
        </authorList>
    </citation>
    <scope>NUCLEOTIDE SEQUENCE [LARGE SCALE GENOMIC DNA]</scope>
    <source>
        <strain evidence="2 3">DSM 18108</strain>
    </source>
</reference>
<evidence type="ECO:0000256" key="1">
    <source>
        <dbReference type="SAM" id="Phobius"/>
    </source>
</evidence>
<sequence length="163" mass="19148">MNISNYIESGIIERYLLGLASPEQEDELLHLRRIYPLLDLEFTAAELRIEDKLMEEGSLPPVKIKNAVLQRIKPDKDWEDRPRGGYNPYEHTNFHHTYIPLDSFWNRRITVSVWWRCAFIALAVLAMSLAASTWYFYHRAQMLEDILFKLKVPPATYPAPVTR</sequence>
<dbReference type="AlphaFoldDB" id="A0A1T5P5W9"/>
<accession>A0A1T5P5W9</accession>
<dbReference type="RefSeq" id="WP_079471332.1">
    <property type="nucleotide sequence ID" value="NZ_FUZZ01000003.1"/>
</dbReference>
<keyword evidence="1" id="KW-1133">Transmembrane helix</keyword>
<dbReference type="EMBL" id="FUZZ01000003">
    <property type="protein sequence ID" value="SKD08102.1"/>
    <property type="molecule type" value="Genomic_DNA"/>
</dbReference>
<evidence type="ECO:0000313" key="2">
    <source>
        <dbReference type="EMBL" id="SKD08102.1"/>
    </source>
</evidence>
<keyword evidence="3" id="KW-1185">Reference proteome</keyword>
<keyword evidence="1" id="KW-0812">Transmembrane</keyword>
<dbReference type="Proteomes" id="UP000190166">
    <property type="component" value="Unassembled WGS sequence"/>
</dbReference>
<organism evidence="2 3">
    <name type="scientific">Chitinophaga ginsengisegetis</name>
    <dbReference type="NCBI Taxonomy" id="393003"/>
    <lineage>
        <taxon>Bacteria</taxon>
        <taxon>Pseudomonadati</taxon>
        <taxon>Bacteroidota</taxon>
        <taxon>Chitinophagia</taxon>
        <taxon>Chitinophagales</taxon>
        <taxon>Chitinophagaceae</taxon>
        <taxon>Chitinophaga</taxon>
    </lineage>
</organism>